<protein>
    <submittedName>
        <fullName evidence="2">Uncharacterized protein</fullName>
    </submittedName>
</protein>
<dbReference type="EMBL" id="MNBE01000117">
    <property type="protein sequence ID" value="OKP14122.1"/>
    <property type="molecule type" value="Genomic_DNA"/>
</dbReference>
<evidence type="ECO:0000256" key="1">
    <source>
        <dbReference type="SAM" id="MobiDB-lite"/>
    </source>
</evidence>
<organism evidence="2 3">
    <name type="scientific">Penicillium subrubescens</name>
    <dbReference type="NCBI Taxonomy" id="1316194"/>
    <lineage>
        <taxon>Eukaryota</taxon>
        <taxon>Fungi</taxon>
        <taxon>Dikarya</taxon>
        <taxon>Ascomycota</taxon>
        <taxon>Pezizomycotina</taxon>
        <taxon>Eurotiomycetes</taxon>
        <taxon>Eurotiomycetidae</taxon>
        <taxon>Eurotiales</taxon>
        <taxon>Aspergillaceae</taxon>
        <taxon>Penicillium</taxon>
    </lineage>
</organism>
<feature type="region of interest" description="Disordered" evidence="1">
    <location>
        <begin position="104"/>
        <end position="130"/>
    </location>
</feature>
<reference evidence="2 3" key="1">
    <citation type="submission" date="2016-10" db="EMBL/GenBank/DDBJ databases">
        <title>Genome sequence of the ascomycete fungus Penicillium subrubescens.</title>
        <authorList>
            <person name="De Vries R.P."/>
            <person name="Peng M."/>
            <person name="Dilokpimol A."/>
            <person name="Hilden K."/>
            <person name="Makela M.R."/>
            <person name="Grigoriev I."/>
            <person name="Riley R."/>
            <person name="Granchi Z."/>
        </authorList>
    </citation>
    <scope>NUCLEOTIDE SEQUENCE [LARGE SCALE GENOMIC DNA]</scope>
    <source>
        <strain evidence="2 3">CBS 132785</strain>
    </source>
</reference>
<sequence>MKPHLHVVSAGNSQRNSLAVFECQEELNNAIFPPFHDAPTRRKPSLRTSRNTKPHRTSTREEVVTPHTYAPTTENGTCHSIYPARQLFTVPDLEDYAMQTRKGRPGVITQHSHNNHRQRTYAREDDHTLL</sequence>
<comment type="caution">
    <text evidence="2">The sequence shown here is derived from an EMBL/GenBank/DDBJ whole genome shotgun (WGS) entry which is preliminary data.</text>
</comment>
<keyword evidence="3" id="KW-1185">Reference proteome</keyword>
<name>A0A1Q5UNS0_9EURO</name>
<dbReference type="AlphaFoldDB" id="A0A1Q5UNS0"/>
<gene>
    <name evidence="2" type="ORF">PENSUB_177</name>
</gene>
<accession>A0A1Q5UNS0</accession>
<feature type="compositionally biased region" description="Basic residues" evidence="1">
    <location>
        <begin position="41"/>
        <end position="57"/>
    </location>
</feature>
<feature type="region of interest" description="Disordered" evidence="1">
    <location>
        <begin position="32"/>
        <end position="77"/>
    </location>
</feature>
<feature type="compositionally biased region" description="Basic and acidic residues" evidence="1">
    <location>
        <begin position="121"/>
        <end position="130"/>
    </location>
</feature>
<proteinExistence type="predicted"/>
<dbReference type="Proteomes" id="UP000186955">
    <property type="component" value="Unassembled WGS sequence"/>
</dbReference>
<evidence type="ECO:0000313" key="3">
    <source>
        <dbReference type="Proteomes" id="UP000186955"/>
    </source>
</evidence>
<evidence type="ECO:0000313" key="2">
    <source>
        <dbReference type="EMBL" id="OKP14122.1"/>
    </source>
</evidence>